<evidence type="ECO:0000256" key="4">
    <source>
        <dbReference type="SAM" id="MobiDB-lite"/>
    </source>
</evidence>
<feature type="region of interest" description="Disordered" evidence="4">
    <location>
        <begin position="1569"/>
        <end position="1589"/>
    </location>
</feature>
<reference evidence="7" key="1">
    <citation type="submission" date="2020-01" db="EMBL/GenBank/DDBJ databases">
        <authorList>
            <person name="Meier V. D."/>
            <person name="Meier V D."/>
        </authorList>
    </citation>
    <scope>NUCLEOTIDE SEQUENCE</scope>
    <source>
        <strain evidence="7">HLG_WM_MAG_02</strain>
    </source>
</reference>
<evidence type="ECO:0000313" key="7">
    <source>
        <dbReference type="EMBL" id="CAA6804894.1"/>
    </source>
</evidence>
<evidence type="ECO:0000259" key="6">
    <source>
        <dbReference type="Pfam" id="PF17210"/>
    </source>
</evidence>
<feature type="non-terminal residue" evidence="7">
    <location>
        <position position="1926"/>
    </location>
</feature>
<dbReference type="Gene3D" id="2.60.40.10">
    <property type="entry name" value="Immunoglobulins"/>
    <property type="match status" value="2"/>
</dbReference>
<evidence type="ECO:0000256" key="1">
    <source>
        <dbReference type="ARBA" id="ARBA00004613"/>
    </source>
</evidence>
<dbReference type="GO" id="GO:0005576">
    <property type="term" value="C:extracellular region"/>
    <property type="evidence" value="ECO:0007669"/>
    <property type="project" value="UniProtKB-SubCell"/>
</dbReference>
<dbReference type="SUPFAM" id="SSF117074">
    <property type="entry name" value="Hypothetical protein PA1324"/>
    <property type="match status" value="1"/>
</dbReference>
<name>A0A6S6SNM0_9BACT</name>
<dbReference type="InterPro" id="IPR033764">
    <property type="entry name" value="Sdr_B"/>
</dbReference>
<feature type="compositionally biased region" description="Polar residues" evidence="4">
    <location>
        <begin position="1800"/>
        <end position="1817"/>
    </location>
</feature>
<evidence type="ECO:0000256" key="2">
    <source>
        <dbReference type="ARBA" id="ARBA00022525"/>
    </source>
</evidence>
<proteinExistence type="predicted"/>
<feature type="region of interest" description="Disordered" evidence="4">
    <location>
        <begin position="1798"/>
        <end position="1817"/>
    </location>
</feature>
<comment type="subcellular location">
    <subcellularLocation>
        <location evidence="1">Secreted</location>
    </subcellularLocation>
</comment>
<keyword evidence="3 5" id="KW-0732">Signal</keyword>
<feature type="chain" id="PRO_5028470428" evidence="5">
    <location>
        <begin position="21"/>
        <end position="1926"/>
    </location>
</feature>
<dbReference type="EMBL" id="CACVAZ010000021">
    <property type="protein sequence ID" value="CAA6804894.1"/>
    <property type="molecule type" value="Genomic_DNA"/>
</dbReference>
<protein>
    <submittedName>
        <fullName evidence="7">Conserved repeat domain protein</fullName>
    </submittedName>
</protein>
<keyword evidence="2" id="KW-0964">Secreted</keyword>
<feature type="compositionally biased region" description="Polar residues" evidence="4">
    <location>
        <begin position="1571"/>
        <end position="1589"/>
    </location>
</feature>
<organism evidence="7">
    <name type="scientific">uncultured Sulfurovum sp</name>
    <dbReference type="NCBI Taxonomy" id="269237"/>
    <lineage>
        <taxon>Bacteria</taxon>
        <taxon>Pseudomonadati</taxon>
        <taxon>Campylobacterota</taxon>
        <taxon>Epsilonproteobacteria</taxon>
        <taxon>Campylobacterales</taxon>
        <taxon>Sulfurovaceae</taxon>
        <taxon>Sulfurovum</taxon>
        <taxon>environmental samples</taxon>
    </lineage>
</organism>
<sequence>MKLISRLLLILVAFTMFSLAANVNITTYYGKTGGIVGVLNTTTQVVNGRIICPSNPTIGCDFGDDPGFSNSGTVNNPADDTYDGDLVVRTNDSFQAVAGWTWNGEAGGSKEKVTIKGTLPSTGILPDGLTGETKSYKWDTLPGSCDADESSISEDKQTMTCVRYAFDKNDVGTYSEDLPFNVIVKGETLSKTKPGDVTFEVSAEYATTITDDTDGYSLEVTAAPRWNLQKSYYTYIANQEIDGVRGWVLDYKFYIEVDEVSGEVDTASALVGNESMGKDATFTFKDDMSEVSPNAKLIGCSFEGRYTHKDGYVGSADPLTYSGTGSIWNDDYSERKIAQTADEREIICTQTGDIVDVTVKHIDATLTNYPKLDYRGYALPVNRGIAAIGSIYVFVPIDDVKPKNLGGNNEGENPGTNSEEDGWLIAKNKLTHFDPVTPTGNANFGDERESELDNSQAITLYYSRGSWDKYYRGTQNSQTYAGAAHISYYIGSGYRSGDGIVNASTEFSTWMVSSNTGGTAKTEDIHCDVFDGYRLEVQPVEDNTNYEIIKTQYTGKPEWPFRFNIGGDSATYTNATADDFPYDVAYANTYVDDSFLPSRGGDTSADVGDTIVTECTDPSITWYSSLDDARSGKDGGLTTVTKIRYTLKEGIEIPPGAYVYLVTNHKVRGTDLKTGVALENGDLIVDYATHTFDGINWHKPTYKPGVYPGAHSGTAGDRVIFSGPKVRIIKNVDKVALSAGDTATFNLKLSFTNDTGLEEYGEVKVTDLLPKGLNYVGGSVSTPYAEPTLGTCADVTDINTTESPCVNGENQVLIWDLGERQAGEVFPDINYSTVVGVEVNAGTVRNIVKIESLRDASPISQRRSEIGMSVTIPASINIVKTMVENPAYPSLCERTTTTQTIDFVMDMRNGKAGDITDLDVIDILPFEGDADDAAIKFNDLELKRKVATDFHGTMAYDSMELIGHPLSATLCDVTANGGVKYYYTDVDPKTINIAPTVGDANVIGGASTIWCEGEGCIAKEEVTAVRAFGPRMEAQAICQLKVSLAVKDNLAGDNYSNSAGASATGITLPVLSNSLAVPIVGSTLGDYVWYDKNADGIQDDSESGMSGIEVKLLDGSGQAIKNPANPTEDYVVTTDTNGNYKFVKLNSGNYIVEFLKPIGYLISAKENSSNTAKDSNINNGTSRTDLITLGVDSEDLDVDAGFYTPVISGFIFDDGNNDGTVNGTKINKADEAVLYVTLLDENDVVLASKAVLADGSYSFDGDDNVTANSKYTVILSATLNDTTADLPVNWNNADGEHIGIGAGLDGPSNGKIFVEVTEDDVLEVNFGINKKPEAKSVTEPTQFNPGGNTQVDVPDVNISDKEDGTPTTVTIVSVPNNAELFYKGILVSNGKVISDFDNSLLTVNPDTGTLTVKVEYTTTDRVGIVSDKATITMPFKDLKVSGKVFIDGNGNGNIDGTPTSSADGTPLYATLVKGSTVVNSMLLTNDSYEFDIEDGLRANTNYTVVLSTSNGSLIANLPTEWDNNDGENINSLSATGNDGSKDGVLAVNVVELDIPDIDFGINKKPVAEDVTQPQQANPGNSTNVQVPDLNISDSQTTSGLTVTITSIPNNATLVYDGTNVTVGQVIPNFDNSLLTVDPQSGDQNVSFDYTTTDAAGTESNSATVNLSFSNIIISGTLFNDGNGNGNIDGNATNNTGENGLFVTLIDNNGQEIDSKPLESDGTYKFESSDGVVPDTNYTVVLTNILHKLIPALPIDWNNADGENIGLSGLDGIADGMVSVNLLQESIVEVNFGINKKPTAKSKTQAPQYNPGSSTQVRVPNLNISDREDREPTTVTITKLPSNGILYYEGNLVIVDENISDFNASKLTLDPNDGDLSVNFNYTSTDRAGVASEEATVTMPFVGLEIKGNVFNDGDNDETVNGTGISA</sequence>
<evidence type="ECO:0000256" key="5">
    <source>
        <dbReference type="SAM" id="SignalP"/>
    </source>
</evidence>
<evidence type="ECO:0000256" key="3">
    <source>
        <dbReference type="ARBA" id="ARBA00022729"/>
    </source>
</evidence>
<gene>
    <name evidence="7" type="ORF">HELGO_WM30820</name>
</gene>
<dbReference type="InterPro" id="IPR013783">
    <property type="entry name" value="Ig-like_fold"/>
</dbReference>
<feature type="domain" description="SD-repeat containing protein B" evidence="6">
    <location>
        <begin position="1083"/>
        <end position="1202"/>
    </location>
</feature>
<feature type="signal peptide" evidence="5">
    <location>
        <begin position="1"/>
        <end position="20"/>
    </location>
</feature>
<dbReference type="Pfam" id="PF17210">
    <property type="entry name" value="SdrD_B"/>
    <property type="match status" value="1"/>
</dbReference>
<accession>A0A6S6SNM0</accession>